<evidence type="ECO:0000313" key="2">
    <source>
        <dbReference type="Proteomes" id="UP000631114"/>
    </source>
</evidence>
<accession>A0A835I8D4</accession>
<name>A0A835I8D4_9MAGN</name>
<reference evidence="1 2" key="1">
    <citation type="submission" date="2020-10" db="EMBL/GenBank/DDBJ databases">
        <title>The Coptis chinensis genome and diversification of protoberbering-type alkaloids.</title>
        <authorList>
            <person name="Wang B."/>
            <person name="Shu S."/>
            <person name="Song C."/>
            <person name="Liu Y."/>
        </authorList>
    </citation>
    <scope>NUCLEOTIDE SEQUENCE [LARGE SCALE GENOMIC DNA]</scope>
    <source>
        <strain evidence="1">HL-2020</strain>
        <tissue evidence="1">Leaf</tissue>
    </source>
</reference>
<keyword evidence="2" id="KW-1185">Reference proteome</keyword>
<dbReference type="AlphaFoldDB" id="A0A835I8D4"/>
<sequence length="50" mass="5667">MATTGSGSINVETKGLLFVLWELYAVEYEEMASAPHRDLNLSFKVRCIKF</sequence>
<organism evidence="1 2">
    <name type="scientific">Coptis chinensis</name>
    <dbReference type="NCBI Taxonomy" id="261450"/>
    <lineage>
        <taxon>Eukaryota</taxon>
        <taxon>Viridiplantae</taxon>
        <taxon>Streptophyta</taxon>
        <taxon>Embryophyta</taxon>
        <taxon>Tracheophyta</taxon>
        <taxon>Spermatophyta</taxon>
        <taxon>Magnoliopsida</taxon>
        <taxon>Ranunculales</taxon>
        <taxon>Ranunculaceae</taxon>
        <taxon>Coptidoideae</taxon>
        <taxon>Coptis</taxon>
    </lineage>
</organism>
<dbReference type="EMBL" id="JADFTS010000003">
    <property type="protein sequence ID" value="KAF9613425.1"/>
    <property type="molecule type" value="Genomic_DNA"/>
</dbReference>
<protein>
    <submittedName>
        <fullName evidence="1">Uncharacterized protein</fullName>
    </submittedName>
</protein>
<comment type="caution">
    <text evidence="1">The sequence shown here is derived from an EMBL/GenBank/DDBJ whole genome shotgun (WGS) entry which is preliminary data.</text>
</comment>
<evidence type="ECO:0000313" key="1">
    <source>
        <dbReference type="EMBL" id="KAF9613425.1"/>
    </source>
</evidence>
<dbReference type="Proteomes" id="UP000631114">
    <property type="component" value="Unassembled WGS sequence"/>
</dbReference>
<proteinExistence type="predicted"/>
<gene>
    <name evidence="1" type="ORF">IFM89_008255</name>
</gene>